<gene>
    <name evidence="1" type="ORF">NPIL_692471</name>
</gene>
<accession>A0A8X6SZC1</accession>
<protein>
    <submittedName>
        <fullName evidence="1">Uncharacterized protein</fullName>
    </submittedName>
</protein>
<reference evidence="1" key="1">
    <citation type="submission" date="2020-08" db="EMBL/GenBank/DDBJ databases">
        <title>Multicomponent nature underlies the extraordinary mechanical properties of spider dragline silk.</title>
        <authorList>
            <person name="Kono N."/>
            <person name="Nakamura H."/>
            <person name="Mori M."/>
            <person name="Yoshida Y."/>
            <person name="Ohtoshi R."/>
            <person name="Malay A.D."/>
            <person name="Moran D.A.P."/>
            <person name="Tomita M."/>
            <person name="Numata K."/>
            <person name="Arakawa K."/>
        </authorList>
    </citation>
    <scope>NUCLEOTIDE SEQUENCE</scope>
</reference>
<proteinExistence type="predicted"/>
<evidence type="ECO:0000313" key="2">
    <source>
        <dbReference type="Proteomes" id="UP000887013"/>
    </source>
</evidence>
<dbReference type="EMBL" id="BMAW01095505">
    <property type="protein sequence ID" value="GFS70473.1"/>
    <property type="molecule type" value="Genomic_DNA"/>
</dbReference>
<evidence type="ECO:0000313" key="1">
    <source>
        <dbReference type="EMBL" id="GFS70473.1"/>
    </source>
</evidence>
<keyword evidence="2" id="KW-1185">Reference proteome</keyword>
<dbReference type="AlphaFoldDB" id="A0A8X6SZC1"/>
<dbReference type="Proteomes" id="UP000887013">
    <property type="component" value="Unassembled WGS sequence"/>
</dbReference>
<organism evidence="1 2">
    <name type="scientific">Nephila pilipes</name>
    <name type="common">Giant wood spider</name>
    <name type="synonym">Nephila maculata</name>
    <dbReference type="NCBI Taxonomy" id="299642"/>
    <lineage>
        <taxon>Eukaryota</taxon>
        <taxon>Metazoa</taxon>
        <taxon>Ecdysozoa</taxon>
        <taxon>Arthropoda</taxon>
        <taxon>Chelicerata</taxon>
        <taxon>Arachnida</taxon>
        <taxon>Araneae</taxon>
        <taxon>Araneomorphae</taxon>
        <taxon>Entelegynae</taxon>
        <taxon>Araneoidea</taxon>
        <taxon>Nephilidae</taxon>
        <taxon>Nephila</taxon>
    </lineage>
</organism>
<name>A0A8X6SZC1_NEPPI</name>
<sequence>MQITLTDHRWPPLENLLTKPEMNRHSRQRTENTYQHYSTVEQLERNWLDTPLPGLPTTPYYKNQKNCNQRYALGTTMQAYDSRLVGRSQRNDRLMLLSAKGVRDGQGKISHENEEINHL</sequence>
<comment type="caution">
    <text evidence="1">The sequence shown here is derived from an EMBL/GenBank/DDBJ whole genome shotgun (WGS) entry which is preliminary data.</text>
</comment>